<evidence type="ECO:0000313" key="3">
    <source>
        <dbReference type="Proteomes" id="UP000198584"/>
    </source>
</evidence>
<dbReference type="Gene3D" id="1.10.3210.50">
    <property type="match status" value="1"/>
</dbReference>
<dbReference type="CDD" id="cd00077">
    <property type="entry name" value="HDc"/>
    <property type="match status" value="1"/>
</dbReference>
<dbReference type="InterPro" id="IPR003607">
    <property type="entry name" value="HD/PDEase_dom"/>
</dbReference>
<dbReference type="STRING" id="571932.SAMN05421743_106180"/>
<protein>
    <recommendedName>
        <fullName evidence="1">HD domain-containing protein</fullName>
    </recommendedName>
</protein>
<name>A0A1H4CT29_9BACI</name>
<sequence>MNESNVIEKIECYVKELFEDDVTGHDYFHMRRVARQARELAEQEGADSFLAEAAGWLHDIGDAKLFNDPTHAKKVMNDYLKELNVPAGRIADIEAAIEDVSFSKGNVPDSLEGRIVQDADRLDAIGAIGIARTFAFGGAKGQLIYDEQQGRTSIQHFYDKLLKLKEKMNTNAAREIALERHEFMENYLRQFYREWHTE</sequence>
<dbReference type="SMART" id="SM00471">
    <property type="entry name" value="HDc"/>
    <property type="match status" value="1"/>
</dbReference>
<dbReference type="PANTHER" id="PTHR33594">
    <property type="entry name" value="SUPERFAMILY HYDROLASE, PUTATIVE (AFU_ORTHOLOGUE AFUA_1G03035)-RELATED"/>
    <property type="match status" value="1"/>
</dbReference>
<evidence type="ECO:0000313" key="2">
    <source>
        <dbReference type="EMBL" id="SEA63481.1"/>
    </source>
</evidence>
<dbReference type="Proteomes" id="UP000198584">
    <property type="component" value="Unassembled WGS sequence"/>
</dbReference>
<organism evidence="2 3">
    <name type="scientific">Thalassobacillus cyri</name>
    <dbReference type="NCBI Taxonomy" id="571932"/>
    <lineage>
        <taxon>Bacteria</taxon>
        <taxon>Bacillati</taxon>
        <taxon>Bacillota</taxon>
        <taxon>Bacilli</taxon>
        <taxon>Bacillales</taxon>
        <taxon>Bacillaceae</taxon>
        <taxon>Thalassobacillus</taxon>
    </lineage>
</organism>
<proteinExistence type="predicted"/>
<accession>A0A1H4CT29</accession>
<dbReference type="Pfam" id="PF01966">
    <property type="entry name" value="HD"/>
    <property type="match status" value="1"/>
</dbReference>
<dbReference type="EMBL" id="FNQR01000006">
    <property type="protein sequence ID" value="SEA63481.1"/>
    <property type="molecule type" value="Genomic_DNA"/>
</dbReference>
<dbReference type="PANTHER" id="PTHR33594:SF1">
    <property type="entry name" value="HD_PDEASE DOMAIN-CONTAINING PROTEIN"/>
    <property type="match status" value="1"/>
</dbReference>
<dbReference type="SUPFAM" id="SSF109604">
    <property type="entry name" value="HD-domain/PDEase-like"/>
    <property type="match status" value="1"/>
</dbReference>
<feature type="domain" description="HD" evidence="1">
    <location>
        <begin position="26"/>
        <end position="125"/>
    </location>
</feature>
<dbReference type="PROSITE" id="PS51831">
    <property type="entry name" value="HD"/>
    <property type="match status" value="1"/>
</dbReference>
<reference evidence="3" key="1">
    <citation type="submission" date="2016-10" db="EMBL/GenBank/DDBJ databases">
        <authorList>
            <person name="Varghese N."/>
            <person name="Submissions S."/>
        </authorList>
    </citation>
    <scope>NUCLEOTIDE SEQUENCE [LARGE SCALE GENOMIC DNA]</scope>
    <source>
        <strain evidence="3">CCM7597</strain>
    </source>
</reference>
<dbReference type="InterPro" id="IPR006674">
    <property type="entry name" value="HD_domain"/>
</dbReference>
<dbReference type="OrthoDB" id="9797344at2"/>
<dbReference type="RefSeq" id="WP_093044735.1">
    <property type="nucleotide sequence ID" value="NZ_FNQR01000006.1"/>
</dbReference>
<evidence type="ECO:0000259" key="1">
    <source>
        <dbReference type="PROSITE" id="PS51831"/>
    </source>
</evidence>
<keyword evidence="3" id="KW-1185">Reference proteome</keyword>
<gene>
    <name evidence="2" type="ORF">SAMN05421743_106180</name>
</gene>
<dbReference type="AlphaFoldDB" id="A0A1H4CT29"/>